<feature type="domain" description="CheW-like" evidence="1">
    <location>
        <begin position="46"/>
        <end position="187"/>
    </location>
</feature>
<evidence type="ECO:0000313" key="3">
    <source>
        <dbReference type="Proteomes" id="UP000730161"/>
    </source>
</evidence>
<dbReference type="PANTHER" id="PTHR22617:SF23">
    <property type="entry name" value="CHEMOTAXIS PROTEIN CHEW"/>
    <property type="match status" value="1"/>
</dbReference>
<comment type="caution">
    <text evidence="2">The sequence shown here is derived from an EMBL/GenBank/DDBJ whole genome shotgun (WGS) entry which is preliminary data.</text>
</comment>
<organism evidence="2 3">
    <name type="scientific">Methanocalculus chunghsingensis</name>
    <dbReference type="NCBI Taxonomy" id="156457"/>
    <lineage>
        <taxon>Archaea</taxon>
        <taxon>Methanobacteriati</taxon>
        <taxon>Methanobacteriota</taxon>
        <taxon>Stenosarchaea group</taxon>
        <taxon>Methanomicrobia</taxon>
        <taxon>Methanomicrobiales</taxon>
        <taxon>Methanocalculaceae</taxon>
        <taxon>Methanocalculus</taxon>
    </lineage>
</organism>
<dbReference type="AlphaFoldDB" id="A0A8J7W8X1"/>
<reference evidence="2" key="1">
    <citation type="submission" date="2014-12" db="EMBL/GenBank/DDBJ databases">
        <authorList>
            <person name="Huang H.-H."/>
            <person name="Chen S.-C."/>
            <person name="Lai M.-C."/>
        </authorList>
    </citation>
    <scope>NUCLEOTIDE SEQUENCE</scope>
    <source>
        <strain evidence="2">K1F9705b</strain>
    </source>
</reference>
<dbReference type="Gene3D" id="2.40.50.180">
    <property type="entry name" value="CheA-289, Domain 4"/>
    <property type="match status" value="1"/>
</dbReference>
<name>A0A8J7W8X1_9EURY</name>
<dbReference type="GO" id="GO:0007165">
    <property type="term" value="P:signal transduction"/>
    <property type="evidence" value="ECO:0007669"/>
    <property type="project" value="InterPro"/>
</dbReference>
<sequence length="189" mass="21008">MIIDDLSLIPLVYGALPPDDEETLDLLRGRAPALSEMRVTDESVDKPEILRFQLGYVEYAVGMQYVREVILTGEITPVPGVPPFITGIAAVRGEIISFIDLRKFFRVPEYGLTDFNRVIILSDGKMTFGLLVDRIRGTSRLKRPLPDATTRTAIPRTHLIGVAGDVVIIDGKALLTDPEMVISDQEREM</sequence>
<keyword evidence="3" id="KW-1185">Reference proteome</keyword>
<dbReference type="InterPro" id="IPR036061">
    <property type="entry name" value="CheW-like_dom_sf"/>
</dbReference>
<gene>
    <name evidence="2" type="ORF">RJ53_09265</name>
</gene>
<dbReference type="PROSITE" id="PS50851">
    <property type="entry name" value="CHEW"/>
    <property type="match status" value="1"/>
</dbReference>
<accession>A0A8J7W8X1</accession>
<dbReference type="InterPro" id="IPR039315">
    <property type="entry name" value="CheW"/>
</dbReference>
<dbReference type="PANTHER" id="PTHR22617">
    <property type="entry name" value="CHEMOTAXIS SENSOR HISTIDINE KINASE-RELATED"/>
    <property type="match status" value="1"/>
</dbReference>
<dbReference type="SUPFAM" id="SSF50341">
    <property type="entry name" value="CheW-like"/>
    <property type="match status" value="1"/>
</dbReference>
<dbReference type="GO" id="GO:0006935">
    <property type="term" value="P:chemotaxis"/>
    <property type="evidence" value="ECO:0007669"/>
    <property type="project" value="InterPro"/>
</dbReference>
<proteinExistence type="predicted"/>
<dbReference type="Pfam" id="PF01584">
    <property type="entry name" value="CheW"/>
    <property type="match status" value="1"/>
</dbReference>
<evidence type="ECO:0000259" key="1">
    <source>
        <dbReference type="PROSITE" id="PS50851"/>
    </source>
</evidence>
<protein>
    <recommendedName>
        <fullName evidence="1">CheW-like domain-containing protein</fullName>
    </recommendedName>
</protein>
<dbReference type="InterPro" id="IPR002545">
    <property type="entry name" value="CheW-lke_dom"/>
</dbReference>
<dbReference type="Proteomes" id="UP000730161">
    <property type="component" value="Unassembled WGS sequence"/>
</dbReference>
<evidence type="ECO:0000313" key="2">
    <source>
        <dbReference type="EMBL" id="MBR1369653.1"/>
    </source>
</evidence>
<dbReference type="EMBL" id="JWHL01000016">
    <property type="protein sequence ID" value="MBR1369653.1"/>
    <property type="molecule type" value="Genomic_DNA"/>
</dbReference>
<dbReference type="GO" id="GO:0005829">
    <property type="term" value="C:cytosol"/>
    <property type="evidence" value="ECO:0007669"/>
    <property type="project" value="TreeGrafter"/>
</dbReference>
<dbReference type="SMART" id="SM00260">
    <property type="entry name" value="CheW"/>
    <property type="match status" value="1"/>
</dbReference>